<reference evidence="2" key="1">
    <citation type="submission" date="2021-12" db="EMBL/GenBank/DDBJ databases">
        <title>Enterovibrio ZSDZ35 sp. nov. and Enterovibrio ZSDZ42 sp. nov., isolated from coastal seawater in Qingdao.</title>
        <authorList>
            <person name="Zhang P."/>
        </authorList>
    </citation>
    <scope>NUCLEOTIDE SEQUENCE</scope>
    <source>
        <strain evidence="2">ZSDZ42</strain>
    </source>
</reference>
<comment type="caution">
    <text evidence="2">The sequence shown here is derived from an EMBL/GenBank/DDBJ whole genome shotgun (WGS) entry which is preliminary data.</text>
</comment>
<dbReference type="Proteomes" id="UP001149400">
    <property type="component" value="Unassembled WGS sequence"/>
</dbReference>
<feature type="signal peptide" evidence="1">
    <location>
        <begin position="1"/>
        <end position="18"/>
    </location>
</feature>
<name>A0ABT5R6J1_9GAMM</name>
<feature type="chain" id="PRO_5047137661" evidence="1">
    <location>
        <begin position="19"/>
        <end position="128"/>
    </location>
</feature>
<evidence type="ECO:0000313" key="2">
    <source>
        <dbReference type="EMBL" id="MDD1795889.1"/>
    </source>
</evidence>
<dbReference type="RefSeq" id="WP_274166654.1">
    <property type="nucleotide sequence ID" value="NZ_JAJUBC010000036.1"/>
</dbReference>
<dbReference type="EMBL" id="JAJUBC010000036">
    <property type="protein sequence ID" value="MDD1795889.1"/>
    <property type="molecule type" value="Genomic_DNA"/>
</dbReference>
<sequence>MRLLLLSVLLLGSMNAHASSEIRSSNNSSCEQSDFQPWELSSGVGQGMYDGIQASDSIVNIDEGDETQFGLRLTYRFGGAEQIDCSHFQKLVEREQAAYTTQLELKVKQLEAKLAKQDAVDVSRIKFK</sequence>
<evidence type="ECO:0000256" key="1">
    <source>
        <dbReference type="SAM" id="SignalP"/>
    </source>
</evidence>
<keyword evidence="3" id="KW-1185">Reference proteome</keyword>
<keyword evidence="1" id="KW-0732">Signal</keyword>
<organism evidence="2 3">
    <name type="scientific">Enterovibrio gelatinilyticus</name>
    <dbReference type="NCBI Taxonomy" id="2899819"/>
    <lineage>
        <taxon>Bacteria</taxon>
        <taxon>Pseudomonadati</taxon>
        <taxon>Pseudomonadota</taxon>
        <taxon>Gammaproteobacteria</taxon>
        <taxon>Vibrionales</taxon>
        <taxon>Vibrionaceae</taxon>
        <taxon>Enterovibrio</taxon>
    </lineage>
</organism>
<gene>
    <name evidence="2" type="ORF">LRP50_22480</name>
</gene>
<proteinExistence type="predicted"/>
<protein>
    <submittedName>
        <fullName evidence="2">Uncharacterized protein</fullName>
    </submittedName>
</protein>
<accession>A0ABT5R6J1</accession>
<evidence type="ECO:0000313" key="3">
    <source>
        <dbReference type="Proteomes" id="UP001149400"/>
    </source>
</evidence>